<dbReference type="InterPro" id="IPR015424">
    <property type="entry name" value="PyrdxlP-dep_Trfase"/>
</dbReference>
<gene>
    <name evidence="2" type="ORF">LCGC14_3166370</name>
</gene>
<feature type="non-terminal residue" evidence="2">
    <location>
        <position position="312"/>
    </location>
</feature>
<dbReference type="SUPFAM" id="SSF53383">
    <property type="entry name" value="PLP-dependent transferases"/>
    <property type="match status" value="1"/>
</dbReference>
<feature type="domain" description="CBS" evidence="1">
    <location>
        <begin position="11"/>
        <end position="55"/>
    </location>
</feature>
<dbReference type="GO" id="GO:0008483">
    <property type="term" value="F:transaminase activity"/>
    <property type="evidence" value="ECO:0007669"/>
    <property type="project" value="TreeGrafter"/>
</dbReference>
<proteinExistence type="predicted"/>
<accession>A0A0F8Y9R7</accession>
<dbReference type="InterPro" id="IPR000644">
    <property type="entry name" value="CBS_dom"/>
</dbReference>
<dbReference type="SUPFAM" id="SSF54631">
    <property type="entry name" value="CBS-domain pair"/>
    <property type="match status" value="1"/>
</dbReference>
<dbReference type="InterPro" id="IPR015421">
    <property type="entry name" value="PyrdxlP-dep_Trfase_major"/>
</dbReference>
<protein>
    <recommendedName>
        <fullName evidence="1">CBS domain-containing protein</fullName>
    </recommendedName>
</protein>
<sequence length="312" mass="33835">MKKHDIARNIVKLGSSLQDVMKALNSGIYGIVLLAGEDGALLGIFTDGDVRRALLGGAQLDEPARLHMNTDFKSGNEKNSHEENVNLLNEKIRHLPILDASGCPVDLISWAEIWRLPVSAPYLGGNELKYVSDCITSGWISSQGHYVKRFEKLFSEFFKIDALTASSGTTALHLALAALGIGPGDEVIVPDLTFAASANVVMHCGAKPVFVDVSEETWTMDPSLLEGVITDKTRAVMPVHLYGHPCDMNPILEIAEKNDLYVVEDCAEALGARYKSELVGTLGDIGCFSFFANKVITTGEGGMVVTRDRELK</sequence>
<organism evidence="2">
    <name type="scientific">marine sediment metagenome</name>
    <dbReference type="NCBI Taxonomy" id="412755"/>
    <lineage>
        <taxon>unclassified sequences</taxon>
        <taxon>metagenomes</taxon>
        <taxon>ecological metagenomes</taxon>
    </lineage>
</organism>
<evidence type="ECO:0000313" key="2">
    <source>
        <dbReference type="EMBL" id="KKK44906.1"/>
    </source>
</evidence>
<dbReference type="AlphaFoldDB" id="A0A0F8Y9R7"/>
<dbReference type="PANTHER" id="PTHR30244">
    <property type="entry name" value="TRANSAMINASE"/>
    <property type="match status" value="1"/>
</dbReference>
<name>A0A0F8Y9R7_9ZZZZ</name>
<dbReference type="Gene3D" id="3.10.580.10">
    <property type="entry name" value="CBS-domain"/>
    <property type="match status" value="1"/>
</dbReference>
<dbReference type="EMBL" id="LAZR01070137">
    <property type="protein sequence ID" value="KKK44906.1"/>
    <property type="molecule type" value="Genomic_DNA"/>
</dbReference>
<dbReference type="GO" id="GO:0000271">
    <property type="term" value="P:polysaccharide biosynthetic process"/>
    <property type="evidence" value="ECO:0007669"/>
    <property type="project" value="TreeGrafter"/>
</dbReference>
<evidence type="ECO:0000259" key="1">
    <source>
        <dbReference type="Pfam" id="PF00571"/>
    </source>
</evidence>
<dbReference type="InterPro" id="IPR046342">
    <property type="entry name" value="CBS_dom_sf"/>
</dbReference>
<dbReference type="InterPro" id="IPR000653">
    <property type="entry name" value="DegT/StrS_aminotransferase"/>
</dbReference>
<reference evidence="2" key="1">
    <citation type="journal article" date="2015" name="Nature">
        <title>Complex archaea that bridge the gap between prokaryotes and eukaryotes.</title>
        <authorList>
            <person name="Spang A."/>
            <person name="Saw J.H."/>
            <person name="Jorgensen S.L."/>
            <person name="Zaremba-Niedzwiedzka K."/>
            <person name="Martijn J."/>
            <person name="Lind A.E."/>
            <person name="van Eijk R."/>
            <person name="Schleper C."/>
            <person name="Guy L."/>
            <person name="Ettema T.J."/>
        </authorList>
    </citation>
    <scope>NUCLEOTIDE SEQUENCE</scope>
</reference>
<dbReference type="GO" id="GO:0030170">
    <property type="term" value="F:pyridoxal phosphate binding"/>
    <property type="evidence" value="ECO:0007669"/>
    <property type="project" value="TreeGrafter"/>
</dbReference>
<comment type="caution">
    <text evidence="2">The sequence shown here is derived from an EMBL/GenBank/DDBJ whole genome shotgun (WGS) entry which is preliminary data.</text>
</comment>
<dbReference type="CDD" id="cd00616">
    <property type="entry name" value="AHBA_syn"/>
    <property type="match status" value="1"/>
</dbReference>
<dbReference type="Pfam" id="PF01041">
    <property type="entry name" value="DegT_DnrJ_EryC1"/>
    <property type="match status" value="1"/>
</dbReference>
<dbReference type="Gene3D" id="3.40.640.10">
    <property type="entry name" value="Type I PLP-dependent aspartate aminotransferase-like (Major domain)"/>
    <property type="match status" value="1"/>
</dbReference>
<dbReference type="PANTHER" id="PTHR30244:SF34">
    <property type="entry name" value="DTDP-4-AMINO-4,6-DIDEOXYGALACTOSE TRANSAMINASE"/>
    <property type="match status" value="1"/>
</dbReference>
<dbReference type="Pfam" id="PF00571">
    <property type="entry name" value="CBS"/>
    <property type="match status" value="1"/>
</dbReference>